<proteinExistence type="predicted"/>
<dbReference type="Proteomes" id="UP001221898">
    <property type="component" value="Unassembled WGS sequence"/>
</dbReference>
<evidence type="ECO:0000313" key="3">
    <source>
        <dbReference type="Proteomes" id="UP001221898"/>
    </source>
</evidence>
<dbReference type="EMBL" id="JAINUG010000051">
    <property type="protein sequence ID" value="KAJ8404888.1"/>
    <property type="molecule type" value="Genomic_DNA"/>
</dbReference>
<dbReference type="AlphaFoldDB" id="A0AAD7SLV4"/>
<keyword evidence="3" id="KW-1185">Reference proteome</keyword>
<gene>
    <name evidence="2" type="ORF">AAFF_G00332750</name>
</gene>
<protein>
    <submittedName>
        <fullName evidence="2">Uncharacterized protein</fullName>
    </submittedName>
</protein>
<reference evidence="2" key="1">
    <citation type="journal article" date="2023" name="Science">
        <title>Genome structures resolve the early diversification of teleost fishes.</title>
        <authorList>
            <person name="Parey E."/>
            <person name="Louis A."/>
            <person name="Montfort J."/>
            <person name="Bouchez O."/>
            <person name="Roques C."/>
            <person name="Iampietro C."/>
            <person name="Lluch J."/>
            <person name="Castinel A."/>
            <person name="Donnadieu C."/>
            <person name="Desvignes T."/>
            <person name="Floi Bucao C."/>
            <person name="Jouanno E."/>
            <person name="Wen M."/>
            <person name="Mejri S."/>
            <person name="Dirks R."/>
            <person name="Jansen H."/>
            <person name="Henkel C."/>
            <person name="Chen W.J."/>
            <person name="Zahm M."/>
            <person name="Cabau C."/>
            <person name="Klopp C."/>
            <person name="Thompson A.W."/>
            <person name="Robinson-Rechavi M."/>
            <person name="Braasch I."/>
            <person name="Lecointre G."/>
            <person name="Bobe J."/>
            <person name="Postlethwait J.H."/>
            <person name="Berthelot C."/>
            <person name="Roest Crollius H."/>
            <person name="Guiguen Y."/>
        </authorList>
    </citation>
    <scope>NUCLEOTIDE SEQUENCE</scope>
    <source>
        <strain evidence="2">NC1722</strain>
    </source>
</reference>
<comment type="caution">
    <text evidence="2">The sequence shown here is derived from an EMBL/GenBank/DDBJ whole genome shotgun (WGS) entry which is preliminary data.</text>
</comment>
<accession>A0AAD7SLV4</accession>
<evidence type="ECO:0000313" key="2">
    <source>
        <dbReference type="EMBL" id="KAJ8404888.1"/>
    </source>
</evidence>
<feature type="region of interest" description="Disordered" evidence="1">
    <location>
        <begin position="113"/>
        <end position="150"/>
    </location>
</feature>
<name>A0AAD7SLV4_9TELE</name>
<organism evidence="2 3">
    <name type="scientific">Aldrovandia affinis</name>
    <dbReference type="NCBI Taxonomy" id="143900"/>
    <lineage>
        <taxon>Eukaryota</taxon>
        <taxon>Metazoa</taxon>
        <taxon>Chordata</taxon>
        <taxon>Craniata</taxon>
        <taxon>Vertebrata</taxon>
        <taxon>Euteleostomi</taxon>
        <taxon>Actinopterygii</taxon>
        <taxon>Neopterygii</taxon>
        <taxon>Teleostei</taxon>
        <taxon>Notacanthiformes</taxon>
        <taxon>Halosauridae</taxon>
        <taxon>Aldrovandia</taxon>
    </lineage>
</organism>
<evidence type="ECO:0000256" key="1">
    <source>
        <dbReference type="SAM" id="MobiDB-lite"/>
    </source>
</evidence>
<sequence>MVMTLKDSMKGCLHVQSQPPCTVGRACESPAKTGYLKSQTRMVNSQAKRAEMGQWTGGGAVGGVLQPGSRNLEKLVHFTLDLGALRCEGLTAVHCRARGPTCTNIILNMNAGNNGKEGDEAPQMWDSHRRHTSEGHSPPFPLTQTPGNRL</sequence>